<keyword evidence="6" id="KW-1185">Reference proteome</keyword>
<comment type="similarity">
    <text evidence="2">Belongs to the NAD(P)-dependent epimerase/dehydratase family. Dihydroflavonol-4-reductase subfamily.</text>
</comment>
<dbReference type="GO" id="GO:0000252">
    <property type="term" value="F:3-beta-hydroxysteroid dehydrogenase [NAD(P)+]/C4-decarboxylase activity"/>
    <property type="evidence" value="ECO:0007669"/>
    <property type="project" value="TreeGrafter"/>
</dbReference>
<keyword evidence="1" id="KW-0560">Oxidoreductase</keyword>
<evidence type="ECO:0000313" key="5">
    <source>
        <dbReference type="EMBL" id="KIN94194.1"/>
    </source>
</evidence>
<keyword evidence="3" id="KW-0812">Transmembrane</keyword>
<feature type="transmembrane region" description="Helical" evidence="3">
    <location>
        <begin position="6"/>
        <end position="22"/>
    </location>
</feature>
<dbReference type="Proteomes" id="UP000054217">
    <property type="component" value="Unassembled WGS sequence"/>
</dbReference>
<feature type="domain" description="3-beta hydroxysteroid dehydrogenase/isomerase" evidence="4">
    <location>
        <begin position="74"/>
        <end position="362"/>
    </location>
</feature>
<reference evidence="6" key="2">
    <citation type="submission" date="2015-01" db="EMBL/GenBank/DDBJ databases">
        <title>Evolutionary Origins and Diversification of the Mycorrhizal Mutualists.</title>
        <authorList>
            <consortium name="DOE Joint Genome Institute"/>
            <consortium name="Mycorrhizal Genomics Consortium"/>
            <person name="Kohler A."/>
            <person name="Kuo A."/>
            <person name="Nagy L.G."/>
            <person name="Floudas D."/>
            <person name="Copeland A."/>
            <person name="Barry K.W."/>
            <person name="Cichocki N."/>
            <person name="Veneault-Fourrey C."/>
            <person name="LaButti K."/>
            <person name="Lindquist E.A."/>
            <person name="Lipzen A."/>
            <person name="Lundell T."/>
            <person name="Morin E."/>
            <person name="Murat C."/>
            <person name="Riley R."/>
            <person name="Ohm R."/>
            <person name="Sun H."/>
            <person name="Tunlid A."/>
            <person name="Henrissat B."/>
            <person name="Grigoriev I.V."/>
            <person name="Hibbett D.S."/>
            <person name="Martin F."/>
        </authorList>
    </citation>
    <scope>NUCLEOTIDE SEQUENCE [LARGE SCALE GENOMIC DNA]</scope>
    <source>
        <strain evidence="6">Marx 270</strain>
    </source>
</reference>
<dbReference type="PANTHER" id="PTHR10366:SF447">
    <property type="entry name" value="HYDROXYSTEROID DEHYDROGENASE_ISOMERASE FAMILY PROTEIN, PUTATIVE (AFU_ORTHOLOGUE AFUA_1G06450)-RELATED"/>
    <property type="match status" value="1"/>
</dbReference>
<dbReference type="AlphaFoldDB" id="A0A0C3MZ88"/>
<proteinExistence type="inferred from homology"/>
<accession>A0A0C3MZ88</accession>
<keyword evidence="3" id="KW-0472">Membrane</keyword>
<dbReference type="InParanoid" id="A0A0C3MZ88"/>
<dbReference type="GO" id="GO:0006696">
    <property type="term" value="P:ergosterol biosynthetic process"/>
    <property type="evidence" value="ECO:0007669"/>
    <property type="project" value="TreeGrafter"/>
</dbReference>
<name>A0A0C3MZ88_PISTI</name>
<dbReference type="EMBL" id="KN832109">
    <property type="protein sequence ID" value="KIN94194.1"/>
    <property type="molecule type" value="Genomic_DNA"/>
</dbReference>
<evidence type="ECO:0000256" key="2">
    <source>
        <dbReference type="ARBA" id="ARBA00023445"/>
    </source>
</evidence>
<evidence type="ECO:0000256" key="1">
    <source>
        <dbReference type="ARBA" id="ARBA00023002"/>
    </source>
</evidence>
<dbReference type="InterPro" id="IPR050425">
    <property type="entry name" value="NAD(P)_dehydrat-like"/>
</dbReference>
<evidence type="ECO:0000313" key="6">
    <source>
        <dbReference type="Proteomes" id="UP000054217"/>
    </source>
</evidence>
<keyword evidence="3" id="KW-1133">Transmembrane helix</keyword>
<organism evidence="5 6">
    <name type="scientific">Pisolithus tinctorius Marx 270</name>
    <dbReference type="NCBI Taxonomy" id="870435"/>
    <lineage>
        <taxon>Eukaryota</taxon>
        <taxon>Fungi</taxon>
        <taxon>Dikarya</taxon>
        <taxon>Basidiomycota</taxon>
        <taxon>Agaricomycotina</taxon>
        <taxon>Agaricomycetes</taxon>
        <taxon>Agaricomycetidae</taxon>
        <taxon>Boletales</taxon>
        <taxon>Sclerodermatineae</taxon>
        <taxon>Pisolithaceae</taxon>
        <taxon>Pisolithus</taxon>
    </lineage>
</organism>
<gene>
    <name evidence="5" type="ORF">M404DRAFT_1008545</name>
</gene>
<dbReference type="Gene3D" id="3.40.50.720">
    <property type="entry name" value="NAD(P)-binding Rossmann-like Domain"/>
    <property type="match status" value="1"/>
</dbReference>
<dbReference type="PANTHER" id="PTHR10366">
    <property type="entry name" value="NAD DEPENDENT EPIMERASE/DEHYDRATASE"/>
    <property type="match status" value="1"/>
</dbReference>
<protein>
    <recommendedName>
        <fullName evidence="4">3-beta hydroxysteroid dehydrogenase/isomerase domain-containing protein</fullName>
    </recommendedName>
</protein>
<dbReference type="STRING" id="870435.A0A0C3MZ88"/>
<dbReference type="OrthoDB" id="10058185at2759"/>
<dbReference type="HOGENOM" id="CLU_045580_1_0_1"/>
<dbReference type="InterPro" id="IPR036291">
    <property type="entry name" value="NAD(P)-bd_dom_sf"/>
</dbReference>
<evidence type="ECO:0000259" key="4">
    <source>
        <dbReference type="Pfam" id="PF01073"/>
    </source>
</evidence>
<dbReference type="Pfam" id="PF01073">
    <property type="entry name" value="3Beta_HSD"/>
    <property type="match status" value="1"/>
</dbReference>
<dbReference type="SUPFAM" id="SSF51735">
    <property type="entry name" value="NAD(P)-binding Rossmann-fold domains"/>
    <property type="match status" value="1"/>
</dbReference>
<dbReference type="InterPro" id="IPR002225">
    <property type="entry name" value="3Beta_OHSteriod_DH/Estase"/>
</dbReference>
<dbReference type="GO" id="GO:0005783">
    <property type="term" value="C:endoplasmic reticulum"/>
    <property type="evidence" value="ECO:0007669"/>
    <property type="project" value="TreeGrafter"/>
</dbReference>
<evidence type="ECO:0000256" key="3">
    <source>
        <dbReference type="SAM" id="Phobius"/>
    </source>
</evidence>
<reference evidence="5 6" key="1">
    <citation type="submission" date="2014-04" db="EMBL/GenBank/DDBJ databases">
        <authorList>
            <consortium name="DOE Joint Genome Institute"/>
            <person name="Kuo A."/>
            <person name="Kohler A."/>
            <person name="Costa M.D."/>
            <person name="Nagy L.G."/>
            <person name="Floudas D."/>
            <person name="Copeland A."/>
            <person name="Barry K.W."/>
            <person name="Cichocki N."/>
            <person name="Veneault-Fourrey C."/>
            <person name="LaButti K."/>
            <person name="Lindquist E.A."/>
            <person name="Lipzen A."/>
            <person name="Lundell T."/>
            <person name="Morin E."/>
            <person name="Murat C."/>
            <person name="Sun H."/>
            <person name="Tunlid A."/>
            <person name="Henrissat B."/>
            <person name="Grigoriev I.V."/>
            <person name="Hibbett D.S."/>
            <person name="Martin F."/>
            <person name="Nordberg H.P."/>
            <person name="Cantor M.N."/>
            <person name="Hua S.X."/>
        </authorList>
    </citation>
    <scope>NUCLEOTIDE SEQUENCE [LARGE SCALE GENOMIC DNA]</scope>
    <source>
        <strain evidence="5 6">Marx 270</strain>
    </source>
</reference>
<sequence>MVLQLLYGSVVVAVIVFIYAILNDQKLAQLPPEAKVFSPLRLTAEGVLGAFKQHREEPVHIDHLLPPKTGRRYIVVGGAGFLGGWIVLQLLQRGEDPKRIRVLDIRLPTRPDLCTGRAQHVTFLRVDISDAKAVSDAFRAPWPEDGIDNEEITVFHSAANIRFFERLPALFSRSTDINHEGTKNIIASSKDIGASVLVYTSSGATAVRRTRFWLWPWETRPQFFVQVLNDDDNLVPKRHEHFFSNYAASKRLGELAVRAADNSQSGRSRTLRTGCIRPGNGVFGPGGDILCGAYLVRQHNPTWVRNILQSFVYVENCALAHLCYEQRLVELEKGAANPDIGGQAFTITDAGPPRTFGDVYLAISTLDSECDFPNYSFTFMLALAHIIEALYVSKALLSMSGSVFARAIARMIPPIGGDLVILQPSMFALIAVHLIFDDTRARLSPSEGGLGYHGPYTTLQGICKTVDAHFKAGKAGEERSLAGGVGLNFKSWRMPRGVRKLQRSAKEHQQPKAHHPAQLIGDAEAASLVLTG</sequence>